<reference evidence="1 2" key="1">
    <citation type="submission" date="2019-07" db="EMBL/GenBank/DDBJ databases">
        <title>Finished genome of Venturia effusa.</title>
        <authorList>
            <person name="Young C.A."/>
            <person name="Cox M.P."/>
            <person name="Ganley A.R.D."/>
            <person name="David W.J."/>
        </authorList>
    </citation>
    <scope>NUCLEOTIDE SEQUENCE [LARGE SCALE GENOMIC DNA]</scope>
    <source>
        <strain evidence="2">albino</strain>
    </source>
</reference>
<protein>
    <submittedName>
        <fullName evidence="1">Uncharacterized protein</fullName>
    </submittedName>
</protein>
<proteinExistence type="predicted"/>
<evidence type="ECO:0000313" key="2">
    <source>
        <dbReference type="Proteomes" id="UP000316270"/>
    </source>
</evidence>
<dbReference type="AlphaFoldDB" id="A0A517LRE8"/>
<dbReference type="EMBL" id="CP042204">
    <property type="protein sequence ID" value="QDS78225.1"/>
    <property type="molecule type" value="Genomic_DNA"/>
</dbReference>
<accession>A0A517LRE8</accession>
<dbReference type="OrthoDB" id="5217548at2759"/>
<keyword evidence="2" id="KW-1185">Reference proteome</keyword>
<dbReference type="Proteomes" id="UP000316270">
    <property type="component" value="Chromosome 20"/>
</dbReference>
<gene>
    <name evidence="1" type="ORF">FKW77_001831</name>
</gene>
<name>A0A517LRE8_9PEZI</name>
<evidence type="ECO:0000313" key="1">
    <source>
        <dbReference type="EMBL" id="QDS78225.1"/>
    </source>
</evidence>
<organism evidence="1 2">
    <name type="scientific">Venturia effusa</name>
    <dbReference type="NCBI Taxonomy" id="50376"/>
    <lineage>
        <taxon>Eukaryota</taxon>
        <taxon>Fungi</taxon>
        <taxon>Dikarya</taxon>
        <taxon>Ascomycota</taxon>
        <taxon>Pezizomycotina</taxon>
        <taxon>Dothideomycetes</taxon>
        <taxon>Pleosporomycetidae</taxon>
        <taxon>Venturiales</taxon>
        <taxon>Venturiaceae</taxon>
        <taxon>Venturia</taxon>
    </lineage>
</organism>
<sequence>MISPDGTAHMIPYGLASRDELIFSDAASLSIAIHAGNKTAIEVAVYYFDRITGKNSSLRKSCSPARPSNTMRFAASPLTQNVGEDLGTIILSKEVFVKVKFLFLNRDGTCTMYKRNFSKYFVIMMGGAELKHGDGSKEDMIANIMPLCTKMEYTEATLGHEKAVVQPISIVRLVEELNSFKLTNEERLAVAIFLA</sequence>